<dbReference type="InterPro" id="IPR011990">
    <property type="entry name" value="TPR-like_helical_dom_sf"/>
</dbReference>
<evidence type="ECO:0000256" key="2">
    <source>
        <dbReference type="ARBA" id="ARBA00023125"/>
    </source>
</evidence>
<keyword evidence="6" id="KW-1185">Reference proteome</keyword>
<sequence>MRPGDLAGAELLATAAAVVLETAPATTVCWLRTALRAMPDGAALTERRAELSLLLANALIRTGQLGETREILHSLVAGDSTLRYRAVELLAVTERAVGQLAEARALLGAALVQADVDGSDARAGLLVEFAATEMLQGNWRAGAERASQAVALAGTGTRPGIPAAATTLLALSELYQCRFSRGYALLEEARLGVDALTDVQLRDDLGMVAALAWAEFLVDQHHDALRHVERGLRMARSYGRTAHEVSQLYLVRSIVHARTGQAALALADVEDGEETAQHIDSPELRAFTLALKSRPLLWQQGADAALPILAELRQQRSIRSAWWRGIADQHHAEVLYFVNQIGACRDLLAERVSAEPAGLGPYAPSVYALRSQAEVACGDLAAGWEWYERAVAVAETGAPPAQFGCVARNQAVLYAAEGRYAQARAAGMNAVEQFEAVRLPLGEGLARTVVADILARSGDQAAARDQLGRAREAFDGCGAPWLSNWVGREQRRTGARQPREADRDRLSGREREIAELVAQGLTSPQIAGQLFLSPRTVESHLNRIFAKLGVSSRAAVARMVTAESTAGQ</sequence>
<dbReference type="Gene3D" id="1.10.10.10">
    <property type="entry name" value="Winged helix-like DNA-binding domain superfamily/Winged helix DNA-binding domain"/>
    <property type="match status" value="1"/>
</dbReference>
<evidence type="ECO:0000313" key="5">
    <source>
        <dbReference type="EMBL" id="MBM0274992.1"/>
    </source>
</evidence>
<dbReference type="Proteomes" id="UP000622245">
    <property type="component" value="Unassembled WGS sequence"/>
</dbReference>
<comment type="caution">
    <text evidence="5">The sequence shown here is derived from an EMBL/GenBank/DDBJ whole genome shotgun (WGS) entry which is preliminary data.</text>
</comment>
<keyword evidence="1" id="KW-0805">Transcription regulation</keyword>
<dbReference type="PANTHER" id="PTHR44688:SF16">
    <property type="entry name" value="DNA-BINDING TRANSCRIPTIONAL ACTIVATOR DEVR_DOSR"/>
    <property type="match status" value="1"/>
</dbReference>
<gene>
    <name evidence="5" type="ORF">JM949_05745</name>
</gene>
<proteinExistence type="predicted"/>
<dbReference type="InterPro" id="IPR016032">
    <property type="entry name" value="Sig_transdc_resp-reg_C-effctor"/>
</dbReference>
<dbReference type="EMBL" id="JAEVHL010000015">
    <property type="protein sequence ID" value="MBM0274992.1"/>
    <property type="molecule type" value="Genomic_DNA"/>
</dbReference>
<evidence type="ECO:0000256" key="1">
    <source>
        <dbReference type="ARBA" id="ARBA00023015"/>
    </source>
</evidence>
<dbReference type="Gene3D" id="1.25.40.10">
    <property type="entry name" value="Tetratricopeptide repeat domain"/>
    <property type="match status" value="1"/>
</dbReference>
<protein>
    <recommendedName>
        <fullName evidence="4">HTH luxR-type domain-containing protein</fullName>
    </recommendedName>
</protein>
<reference evidence="5 6" key="1">
    <citation type="submission" date="2021-01" db="EMBL/GenBank/DDBJ databases">
        <title>Draft genome sequence of Micromonospora sp. strain STR1s_6.</title>
        <authorList>
            <person name="Karlyshev A."/>
            <person name="Jawad R."/>
        </authorList>
    </citation>
    <scope>NUCLEOTIDE SEQUENCE [LARGE SCALE GENOMIC DNA]</scope>
    <source>
        <strain evidence="5 6">STR1S-6</strain>
    </source>
</reference>
<accession>A0ABS1YCB3</accession>
<organism evidence="5 6">
    <name type="scientific">Micromonospora tarensis</name>
    <dbReference type="NCBI Taxonomy" id="2806100"/>
    <lineage>
        <taxon>Bacteria</taxon>
        <taxon>Bacillati</taxon>
        <taxon>Actinomycetota</taxon>
        <taxon>Actinomycetes</taxon>
        <taxon>Micromonosporales</taxon>
        <taxon>Micromonosporaceae</taxon>
        <taxon>Micromonospora</taxon>
    </lineage>
</organism>
<dbReference type="SUPFAM" id="SSF46894">
    <property type="entry name" value="C-terminal effector domain of the bipartite response regulators"/>
    <property type="match status" value="1"/>
</dbReference>
<dbReference type="InterPro" id="IPR000792">
    <property type="entry name" value="Tscrpt_reg_LuxR_C"/>
</dbReference>
<dbReference type="SUPFAM" id="SSF48452">
    <property type="entry name" value="TPR-like"/>
    <property type="match status" value="1"/>
</dbReference>
<dbReference type="PROSITE" id="PS00622">
    <property type="entry name" value="HTH_LUXR_1"/>
    <property type="match status" value="1"/>
</dbReference>
<keyword evidence="2" id="KW-0238">DNA-binding</keyword>
<evidence type="ECO:0000256" key="3">
    <source>
        <dbReference type="ARBA" id="ARBA00023163"/>
    </source>
</evidence>
<dbReference type="SMART" id="SM00421">
    <property type="entry name" value="HTH_LUXR"/>
    <property type="match status" value="1"/>
</dbReference>
<name>A0ABS1YCB3_9ACTN</name>
<dbReference type="PRINTS" id="PR00038">
    <property type="entry name" value="HTHLUXR"/>
</dbReference>
<dbReference type="CDD" id="cd06170">
    <property type="entry name" value="LuxR_C_like"/>
    <property type="match status" value="1"/>
</dbReference>
<evidence type="ECO:0000259" key="4">
    <source>
        <dbReference type="PROSITE" id="PS50043"/>
    </source>
</evidence>
<dbReference type="Pfam" id="PF00196">
    <property type="entry name" value="GerE"/>
    <property type="match status" value="1"/>
</dbReference>
<dbReference type="InterPro" id="IPR036388">
    <property type="entry name" value="WH-like_DNA-bd_sf"/>
</dbReference>
<dbReference type="PROSITE" id="PS50043">
    <property type="entry name" value="HTH_LUXR_2"/>
    <property type="match status" value="1"/>
</dbReference>
<evidence type="ECO:0000313" key="6">
    <source>
        <dbReference type="Proteomes" id="UP000622245"/>
    </source>
</evidence>
<feature type="domain" description="HTH luxR-type" evidence="4">
    <location>
        <begin position="499"/>
        <end position="564"/>
    </location>
</feature>
<keyword evidence="3" id="KW-0804">Transcription</keyword>
<dbReference type="PANTHER" id="PTHR44688">
    <property type="entry name" value="DNA-BINDING TRANSCRIPTIONAL ACTIVATOR DEVR_DOSR"/>
    <property type="match status" value="1"/>
</dbReference>